<dbReference type="Gene3D" id="2.40.50.90">
    <property type="match status" value="1"/>
</dbReference>
<dbReference type="Proteomes" id="UP000032439">
    <property type="component" value="Unassembled WGS sequence"/>
</dbReference>
<dbReference type="PANTHER" id="PTHR12302">
    <property type="entry name" value="EBNA2 BINDING PROTEIN P100"/>
    <property type="match status" value="1"/>
</dbReference>
<feature type="chain" id="PRO_5002319108" evidence="4">
    <location>
        <begin position="19"/>
        <end position="159"/>
    </location>
</feature>
<accession>A0A0D7E7A8</accession>
<gene>
    <name evidence="6" type="ORF">LO50_09875</name>
</gene>
<evidence type="ECO:0000256" key="2">
    <source>
        <dbReference type="ARBA" id="ARBA00022759"/>
    </source>
</evidence>
<sequence>MLRYLLAALLITAMPASAESFDCRVIGIADGNTFSCRTNAGERFRVRLAEIDTPELKQPYGSQARQALSDHIFGKNVTLVVKGRDDLGRTLARVGVGNIDVNSEMVRSGAAWAYRGHLDDRSLLDLEAVAREFRRGLWSLHKTEQQPPWEWREQMRKTR</sequence>
<evidence type="ECO:0000259" key="5">
    <source>
        <dbReference type="PROSITE" id="PS50830"/>
    </source>
</evidence>
<dbReference type="AlphaFoldDB" id="A0A0D7E7A8"/>
<evidence type="ECO:0000256" key="1">
    <source>
        <dbReference type="ARBA" id="ARBA00022722"/>
    </source>
</evidence>
<name>A0A0D7E7A8_STUST</name>
<dbReference type="SUPFAM" id="SSF50199">
    <property type="entry name" value="Staphylococcal nuclease"/>
    <property type="match status" value="1"/>
</dbReference>
<evidence type="ECO:0000256" key="4">
    <source>
        <dbReference type="SAM" id="SignalP"/>
    </source>
</evidence>
<dbReference type="PROSITE" id="PS50830">
    <property type="entry name" value="TNASE_3"/>
    <property type="match status" value="1"/>
</dbReference>
<dbReference type="Pfam" id="PF00565">
    <property type="entry name" value="SNase"/>
    <property type="match status" value="1"/>
</dbReference>
<dbReference type="InterPro" id="IPR016071">
    <property type="entry name" value="Staphylococal_nuclease_OB-fold"/>
</dbReference>
<feature type="domain" description="TNase-like" evidence="5">
    <location>
        <begin position="19"/>
        <end position="140"/>
    </location>
</feature>
<proteinExistence type="predicted"/>
<comment type="caution">
    <text evidence="6">The sequence shown here is derived from an EMBL/GenBank/DDBJ whole genome shotgun (WGS) entry which is preliminary data.</text>
</comment>
<dbReference type="PANTHER" id="PTHR12302:SF3">
    <property type="entry name" value="SERINE_THREONINE-PROTEIN KINASE 31"/>
    <property type="match status" value="1"/>
</dbReference>
<dbReference type="PATRIC" id="fig|316.110.peg.4557"/>
<organism evidence="6 7">
    <name type="scientific">Stutzerimonas stutzeri</name>
    <name type="common">Pseudomonas stutzeri</name>
    <dbReference type="NCBI Taxonomy" id="316"/>
    <lineage>
        <taxon>Bacteria</taxon>
        <taxon>Pseudomonadati</taxon>
        <taxon>Pseudomonadota</taxon>
        <taxon>Gammaproteobacteria</taxon>
        <taxon>Pseudomonadales</taxon>
        <taxon>Pseudomonadaceae</taxon>
        <taxon>Stutzerimonas</taxon>
    </lineage>
</organism>
<keyword evidence="4" id="KW-0732">Signal</keyword>
<evidence type="ECO:0000256" key="3">
    <source>
        <dbReference type="ARBA" id="ARBA00022801"/>
    </source>
</evidence>
<keyword evidence="3" id="KW-0378">Hydrolase</keyword>
<dbReference type="InterPro" id="IPR035437">
    <property type="entry name" value="SNase_OB-fold_sf"/>
</dbReference>
<evidence type="ECO:0000313" key="6">
    <source>
        <dbReference type="EMBL" id="KIZ36365.1"/>
    </source>
</evidence>
<feature type="signal peptide" evidence="4">
    <location>
        <begin position="1"/>
        <end position="18"/>
    </location>
</feature>
<keyword evidence="1" id="KW-0540">Nuclease</keyword>
<reference evidence="6 7" key="1">
    <citation type="submission" date="2014-11" db="EMBL/GenBank/DDBJ databases">
        <title>Genomics and ecophysiology of heterotrophic nitrogen fixing bacteria isolated from estuarine surface water.</title>
        <authorList>
            <person name="Bentzon-Tilia M."/>
            <person name="Severin I."/>
            <person name="Hansen L.H."/>
            <person name="Riemann L."/>
        </authorList>
    </citation>
    <scope>NUCLEOTIDE SEQUENCE [LARGE SCALE GENOMIC DNA]</scope>
    <source>
        <strain evidence="6 7">BAL361</strain>
    </source>
</reference>
<keyword evidence="2" id="KW-0255">Endonuclease</keyword>
<dbReference type="GO" id="GO:0016787">
    <property type="term" value="F:hydrolase activity"/>
    <property type="evidence" value="ECO:0007669"/>
    <property type="project" value="UniProtKB-KW"/>
</dbReference>
<dbReference type="RefSeq" id="WP_044314864.1">
    <property type="nucleotide sequence ID" value="NZ_JXXD01000083.1"/>
</dbReference>
<dbReference type="SMART" id="SM00318">
    <property type="entry name" value="SNc"/>
    <property type="match status" value="1"/>
</dbReference>
<protein>
    <submittedName>
        <fullName evidence="6">Nuclease</fullName>
    </submittedName>
</protein>
<evidence type="ECO:0000313" key="7">
    <source>
        <dbReference type="Proteomes" id="UP000032439"/>
    </source>
</evidence>
<dbReference type="GO" id="GO:0004519">
    <property type="term" value="F:endonuclease activity"/>
    <property type="evidence" value="ECO:0007669"/>
    <property type="project" value="UniProtKB-KW"/>
</dbReference>
<dbReference type="EMBL" id="JXXD01000083">
    <property type="protein sequence ID" value="KIZ36365.1"/>
    <property type="molecule type" value="Genomic_DNA"/>
</dbReference>